<reference evidence="1" key="1">
    <citation type="journal article" date="2017" name="Appl. Environ. Microbiol.">
        <title>Microdiversification of a pelagic Polynucleobacter species is mainly driven by acquisition of genomic islands from a partially interspecific gene pool.</title>
        <authorList>
            <person name="Hoetzinger M."/>
            <person name="Hahn M.W."/>
            <person name="Jezberova J."/>
            <person name="Schmidt J."/>
            <person name="Koll U."/>
        </authorList>
    </citation>
    <scope>NUCLEOTIDE SEQUENCE</scope>
    <source>
        <strain evidence="1">MWH-RechtKol4</strain>
    </source>
</reference>
<dbReference type="Proteomes" id="UP000182060">
    <property type="component" value="Chromosome"/>
</dbReference>
<proteinExistence type="predicted"/>
<sequence length="63" mass="6939">MEQSNQEIIKKIADFGLSDADIAKRTGSSQPTINRLRNGISKDCMSSLRKSLEGLLLDISSRT</sequence>
<dbReference type="RefSeq" id="WP_071540139.1">
    <property type="nucleotide sequence ID" value="NZ_CP015017.1"/>
</dbReference>
<accession>A0AAC9NIH4</accession>
<evidence type="ECO:0000313" key="2">
    <source>
        <dbReference type="Proteomes" id="UP000182060"/>
    </source>
</evidence>
<dbReference type="SUPFAM" id="SSF47413">
    <property type="entry name" value="lambda repressor-like DNA-binding domains"/>
    <property type="match status" value="1"/>
</dbReference>
<protein>
    <submittedName>
        <fullName evidence="1">Uncharacterized protein</fullName>
    </submittedName>
</protein>
<name>A0AAC9NIH4_9BURK</name>
<dbReference type="EMBL" id="CP015017">
    <property type="protein sequence ID" value="APC01348.1"/>
    <property type="molecule type" value="Genomic_DNA"/>
</dbReference>
<gene>
    <name evidence="1" type="ORF">AOC25_06840</name>
</gene>
<dbReference type="AlphaFoldDB" id="A0AAC9NIH4"/>
<dbReference type="GO" id="GO:0003677">
    <property type="term" value="F:DNA binding"/>
    <property type="evidence" value="ECO:0007669"/>
    <property type="project" value="InterPro"/>
</dbReference>
<dbReference type="Gene3D" id="1.10.260.40">
    <property type="entry name" value="lambda repressor-like DNA-binding domains"/>
    <property type="match status" value="1"/>
</dbReference>
<dbReference type="InterPro" id="IPR010982">
    <property type="entry name" value="Lambda_DNA-bd_dom_sf"/>
</dbReference>
<evidence type="ECO:0000313" key="1">
    <source>
        <dbReference type="EMBL" id="APC01348.1"/>
    </source>
</evidence>
<organism evidence="1 2">
    <name type="scientific">Polynucleobacter asymbioticus</name>
    <dbReference type="NCBI Taxonomy" id="576611"/>
    <lineage>
        <taxon>Bacteria</taxon>
        <taxon>Pseudomonadati</taxon>
        <taxon>Pseudomonadota</taxon>
        <taxon>Betaproteobacteria</taxon>
        <taxon>Burkholderiales</taxon>
        <taxon>Burkholderiaceae</taxon>
        <taxon>Polynucleobacter</taxon>
    </lineage>
</organism>